<dbReference type="Pfam" id="PF13505">
    <property type="entry name" value="OMP_b-brl"/>
    <property type="match status" value="1"/>
</dbReference>
<dbReference type="RefSeq" id="WP_187561327.1">
    <property type="nucleotide sequence ID" value="NZ_JACGWS010000003.1"/>
</dbReference>
<protein>
    <submittedName>
        <fullName evidence="4">Outer membrane beta-barrel protein</fullName>
    </submittedName>
</protein>
<organism evidence="4 5">
    <name type="scientific">Kordia aestuariivivens</name>
    <dbReference type="NCBI Taxonomy" id="2759037"/>
    <lineage>
        <taxon>Bacteria</taxon>
        <taxon>Pseudomonadati</taxon>
        <taxon>Bacteroidota</taxon>
        <taxon>Flavobacteriia</taxon>
        <taxon>Flavobacteriales</taxon>
        <taxon>Flavobacteriaceae</taxon>
        <taxon>Kordia</taxon>
    </lineage>
</organism>
<dbReference type="Proteomes" id="UP000619238">
    <property type="component" value="Unassembled WGS sequence"/>
</dbReference>
<dbReference type="InterPro" id="IPR011250">
    <property type="entry name" value="OMP/PagP_B-barrel"/>
</dbReference>
<dbReference type="EMBL" id="JACGWS010000003">
    <property type="protein sequence ID" value="MBC8754284.1"/>
    <property type="molecule type" value="Genomic_DNA"/>
</dbReference>
<keyword evidence="5" id="KW-1185">Reference proteome</keyword>
<evidence type="ECO:0000256" key="2">
    <source>
        <dbReference type="SAM" id="SignalP"/>
    </source>
</evidence>
<feature type="signal peptide" evidence="2">
    <location>
        <begin position="1"/>
        <end position="18"/>
    </location>
</feature>
<feature type="chain" id="PRO_5046582302" evidence="2">
    <location>
        <begin position="19"/>
        <end position="214"/>
    </location>
</feature>
<reference evidence="4 5" key="1">
    <citation type="submission" date="2020-07" db="EMBL/GenBank/DDBJ databases">
        <title>Description of Kordia aestuariivivens sp. nov., isolated from a tidal flat.</title>
        <authorList>
            <person name="Park S."/>
            <person name="Yoon J.-H."/>
        </authorList>
    </citation>
    <scope>NUCLEOTIDE SEQUENCE [LARGE SCALE GENOMIC DNA]</scope>
    <source>
        <strain evidence="4 5">YSTF-M3</strain>
    </source>
</reference>
<proteinExistence type="predicted"/>
<evidence type="ECO:0000313" key="4">
    <source>
        <dbReference type="EMBL" id="MBC8754284.1"/>
    </source>
</evidence>
<evidence type="ECO:0000256" key="1">
    <source>
        <dbReference type="ARBA" id="ARBA00022729"/>
    </source>
</evidence>
<evidence type="ECO:0000313" key="5">
    <source>
        <dbReference type="Proteomes" id="UP000619238"/>
    </source>
</evidence>
<feature type="domain" description="Outer membrane protein beta-barrel" evidence="3">
    <location>
        <begin position="20"/>
        <end position="202"/>
    </location>
</feature>
<dbReference type="Gene3D" id="2.40.160.20">
    <property type="match status" value="1"/>
</dbReference>
<dbReference type="InterPro" id="IPR027385">
    <property type="entry name" value="Beta-barrel_OMP"/>
</dbReference>
<sequence length="214" mass="23645">MKKITLFLCILTVAFVNAQDDTTSDKLTFAKGSQFINANLSLNISNSDLEAQTQTQESKNFGFTINSSYAYAISDNLFLGLGLGYANSTRENELNGALDNEAKTNSFEIFPYVRYYKGIGKKLAFFVQGETRYTNSNTEVNNADIANTDTFFFGIRPGLTLLLNKNLALETSIGALGYTTSTSENESNASETSFNNFNLSLNSSNLFFGLSYYF</sequence>
<comment type="caution">
    <text evidence="4">The sequence shown here is derived from an EMBL/GenBank/DDBJ whole genome shotgun (WGS) entry which is preliminary data.</text>
</comment>
<evidence type="ECO:0000259" key="3">
    <source>
        <dbReference type="Pfam" id="PF13505"/>
    </source>
</evidence>
<gene>
    <name evidence="4" type="ORF">H2O64_06345</name>
</gene>
<dbReference type="SUPFAM" id="SSF56925">
    <property type="entry name" value="OMPA-like"/>
    <property type="match status" value="1"/>
</dbReference>
<accession>A0ABR7Q6V0</accession>
<keyword evidence="1 2" id="KW-0732">Signal</keyword>
<name>A0ABR7Q6V0_9FLAO</name>